<gene>
    <name evidence="2" type="primary">pitX</name>
    <name evidence="2" type="ORF">ZNDK_0213</name>
</gene>
<evidence type="ECO:0000313" key="2">
    <source>
        <dbReference type="EMBL" id="GFH62442.1"/>
    </source>
</evidence>
<protein>
    <submittedName>
        <fullName evidence="2">Putative Pit accesorry protein</fullName>
    </submittedName>
</protein>
<dbReference type="InterPro" id="IPR018445">
    <property type="entry name" value="Put_Phosphate_transp_reg"/>
</dbReference>
<dbReference type="AlphaFoldDB" id="A0A6L2R4Q7"/>
<dbReference type="Pfam" id="PF01865">
    <property type="entry name" value="PhoU_div"/>
    <property type="match status" value="1"/>
</dbReference>
<accession>A0A6L2R4Q7</accession>
<comment type="caution">
    <text evidence="2">The sequence shown here is derived from an EMBL/GenBank/DDBJ whole genome shotgun (WGS) entry which is preliminary data.</text>
</comment>
<sequence>MFAALLPKSAPFFDMLQQQNTLLRRMAALLAEMMENIAEKNRTHEEIALLEDDADHLHTQIIRSLSQTFITPIDREDILRINQEQEEAMDCVHRLSTRLHIFEFSRTHFPALQLVRTIHAMLELTMLMIEGLAKHRDCHKTRAFRALRGECDMLLVTGLAELMDEQQEITPALLMQILKWSQTYDRISILLERVNSLAETIEEAVLKNV</sequence>
<evidence type="ECO:0000256" key="1">
    <source>
        <dbReference type="ARBA" id="ARBA00008591"/>
    </source>
</evidence>
<dbReference type="InterPro" id="IPR052912">
    <property type="entry name" value="UPF0111_domain"/>
</dbReference>
<organism evidence="2 3">
    <name type="scientific">Candidatus Desulfovibrio kirbyi</name>
    <dbReference type="NCBI Taxonomy" id="2696086"/>
    <lineage>
        <taxon>Bacteria</taxon>
        <taxon>Pseudomonadati</taxon>
        <taxon>Thermodesulfobacteriota</taxon>
        <taxon>Desulfovibrionia</taxon>
        <taxon>Desulfovibrionales</taxon>
        <taxon>Desulfovibrionaceae</taxon>
        <taxon>Desulfovibrio</taxon>
    </lineage>
</organism>
<dbReference type="PANTHER" id="PTHR37298:SF1">
    <property type="entry name" value="UPF0111 PROTEIN YKAA"/>
    <property type="match status" value="1"/>
</dbReference>
<dbReference type="PANTHER" id="PTHR37298">
    <property type="entry name" value="UPF0111 PROTEIN YKAA"/>
    <property type="match status" value="1"/>
</dbReference>
<dbReference type="Gene3D" id="1.20.58.220">
    <property type="entry name" value="Phosphate transport system protein phou homolog 2, domain 2"/>
    <property type="match status" value="1"/>
</dbReference>
<evidence type="ECO:0000313" key="3">
    <source>
        <dbReference type="Proteomes" id="UP000505077"/>
    </source>
</evidence>
<dbReference type="InterPro" id="IPR038078">
    <property type="entry name" value="PhoU-like_sf"/>
</dbReference>
<dbReference type="Proteomes" id="UP000505077">
    <property type="component" value="Unassembled WGS sequence"/>
</dbReference>
<name>A0A6L2R4Q7_9BACT</name>
<comment type="similarity">
    <text evidence="1">Belongs to the UPF0111 family.</text>
</comment>
<dbReference type="EMBL" id="BLLL01000002">
    <property type="protein sequence ID" value="GFH62442.1"/>
    <property type="molecule type" value="Genomic_DNA"/>
</dbReference>
<reference evidence="2 3" key="1">
    <citation type="journal article" date="2020" name="ISME J.">
        <title>Parallel Reductive Genome Evolution in Desulfovibrio Ectosymbionts Independently Acquired by Trichonympha Protists in the Termite Gut.</title>
        <authorList>
            <person name="Takeuchi M."/>
            <person name="Kuwahara H."/>
            <person name="Murakami T."/>
            <person name="Takahashi K."/>
            <person name="Kajitani R."/>
            <person name="Toyoda A."/>
            <person name="Itoh T."/>
            <person name="Ohkuma M."/>
            <person name="Hongoh Y."/>
        </authorList>
    </citation>
    <scope>NUCLEOTIDE SEQUENCE [LARGE SCALE GENOMIC DNA]</scope>
    <source>
        <strain evidence="2">ZnDsv-02</strain>
    </source>
</reference>
<proteinExistence type="inferred from homology"/>